<dbReference type="PROSITE" id="PS00678">
    <property type="entry name" value="WD_REPEATS_1"/>
    <property type="match status" value="4"/>
</dbReference>
<dbReference type="InterPro" id="IPR050349">
    <property type="entry name" value="WD_LIS1/nudF_dynein_reg"/>
</dbReference>
<feature type="repeat" description="WD" evidence="3">
    <location>
        <begin position="847"/>
        <end position="879"/>
    </location>
</feature>
<dbReference type="CDD" id="cd00200">
    <property type="entry name" value="WD40"/>
    <property type="match status" value="1"/>
</dbReference>
<dbReference type="Pfam" id="PF24883">
    <property type="entry name" value="NPHP3_N"/>
    <property type="match status" value="1"/>
</dbReference>
<feature type="domain" description="Nephrocystin 3-like N-terminal" evidence="4">
    <location>
        <begin position="162"/>
        <end position="323"/>
    </location>
</feature>
<dbReference type="Pfam" id="PF00400">
    <property type="entry name" value="WD40"/>
    <property type="match status" value="7"/>
</dbReference>
<comment type="caution">
    <text evidence="5">The sequence shown here is derived from an EMBL/GenBank/DDBJ whole genome shotgun (WGS) entry which is preliminary data.</text>
</comment>
<dbReference type="PROSITE" id="PS50082">
    <property type="entry name" value="WD_REPEATS_2"/>
    <property type="match status" value="7"/>
</dbReference>
<proteinExistence type="predicted"/>
<dbReference type="InterPro" id="IPR001680">
    <property type="entry name" value="WD40_rpt"/>
</dbReference>
<feature type="repeat" description="WD" evidence="3">
    <location>
        <begin position="931"/>
        <end position="963"/>
    </location>
</feature>
<keyword evidence="2" id="KW-0677">Repeat</keyword>
<keyword evidence="1 3" id="KW-0853">WD repeat</keyword>
<evidence type="ECO:0000313" key="6">
    <source>
        <dbReference type="Proteomes" id="UP000799439"/>
    </source>
</evidence>
<feature type="repeat" description="WD" evidence="3">
    <location>
        <begin position="721"/>
        <end position="762"/>
    </location>
</feature>
<dbReference type="InterPro" id="IPR019775">
    <property type="entry name" value="WD40_repeat_CS"/>
</dbReference>
<protein>
    <recommendedName>
        <fullName evidence="4">Nephrocystin 3-like N-terminal domain-containing protein</fullName>
    </recommendedName>
</protein>
<dbReference type="InterPro" id="IPR056884">
    <property type="entry name" value="NPHP3-like_N"/>
</dbReference>
<dbReference type="InterPro" id="IPR036322">
    <property type="entry name" value="WD40_repeat_dom_sf"/>
</dbReference>
<dbReference type="InterPro" id="IPR027417">
    <property type="entry name" value="P-loop_NTPase"/>
</dbReference>
<evidence type="ECO:0000256" key="1">
    <source>
        <dbReference type="ARBA" id="ARBA00022574"/>
    </source>
</evidence>
<dbReference type="AlphaFoldDB" id="A0A9P4ITG8"/>
<feature type="repeat" description="WD" evidence="3">
    <location>
        <begin position="805"/>
        <end position="837"/>
    </location>
</feature>
<dbReference type="Proteomes" id="UP000799439">
    <property type="component" value="Unassembled WGS sequence"/>
</dbReference>
<feature type="repeat" description="WD" evidence="3">
    <location>
        <begin position="974"/>
        <end position="1015"/>
    </location>
</feature>
<dbReference type="PANTHER" id="PTHR44129">
    <property type="entry name" value="WD REPEAT-CONTAINING PROTEIN POP1"/>
    <property type="match status" value="1"/>
</dbReference>
<reference evidence="5" key="1">
    <citation type="journal article" date="2020" name="Stud. Mycol.">
        <title>101 Dothideomycetes genomes: a test case for predicting lifestyles and emergence of pathogens.</title>
        <authorList>
            <person name="Haridas S."/>
            <person name="Albert R."/>
            <person name="Binder M."/>
            <person name="Bloem J."/>
            <person name="Labutti K."/>
            <person name="Salamov A."/>
            <person name="Andreopoulos B."/>
            <person name="Baker S."/>
            <person name="Barry K."/>
            <person name="Bills G."/>
            <person name="Bluhm B."/>
            <person name="Cannon C."/>
            <person name="Castanera R."/>
            <person name="Culley D."/>
            <person name="Daum C."/>
            <person name="Ezra D."/>
            <person name="Gonzalez J."/>
            <person name="Henrissat B."/>
            <person name="Kuo A."/>
            <person name="Liang C."/>
            <person name="Lipzen A."/>
            <person name="Lutzoni F."/>
            <person name="Magnuson J."/>
            <person name="Mondo S."/>
            <person name="Nolan M."/>
            <person name="Ohm R."/>
            <person name="Pangilinan J."/>
            <person name="Park H.-J."/>
            <person name="Ramirez L."/>
            <person name="Alfaro M."/>
            <person name="Sun H."/>
            <person name="Tritt A."/>
            <person name="Yoshinaga Y."/>
            <person name="Zwiers L.-H."/>
            <person name="Turgeon B."/>
            <person name="Goodwin S."/>
            <person name="Spatafora J."/>
            <person name="Crous P."/>
            <person name="Grigoriev I."/>
        </authorList>
    </citation>
    <scope>NUCLEOTIDE SEQUENCE</scope>
    <source>
        <strain evidence="5">CBS 260.36</strain>
    </source>
</reference>
<keyword evidence="6" id="KW-1185">Reference proteome</keyword>
<dbReference type="PRINTS" id="PR00320">
    <property type="entry name" value="GPROTEINBRPT"/>
</dbReference>
<dbReference type="Gene3D" id="3.40.50.300">
    <property type="entry name" value="P-loop containing nucleotide triphosphate hydrolases"/>
    <property type="match status" value="1"/>
</dbReference>
<dbReference type="PROSITE" id="PS50294">
    <property type="entry name" value="WD_REPEATS_REGION"/>
    <property type="match status" value="7"/>
</dbReference>
<dbReference type="InterPro" id="IPR020472">
    <property type="entry name" value="WD40_PAC1"/>
</dbReference>
<organism evidence="5 6">
    <name type="scientific">Myriangium duriaei CBS 260.36</name>
    <dbReference type="NCBI Taxonomy" id="1168546"/>
    <lineage>
        <taxon>Eukaryota</taxon>
        <taxon>Fungi</taxon>
        <taxon>Dikarya</taxon>
        <taxon>Ascomycota</taxon>
        <taxon>Pezizomycotina</taxon>
        <taxon>Dothideomycetes</taxon>
        <taxon>Dothideomycetidae</taxon>
        <taxon>Myriangiales</taxon>
        <taxon>Myriangiaceae</taxon>
        <taxon>Myriangium</taxon>
    </lineage>
</organism>
<accession>A0A9P4ITG8</accession>
<evidence type="ECO:0000313" key="5">
    <source>
        <dbReference type="EMBL" id="KAF2149707.1"/>
    </source>
</evidence>
<evidence type="ECO:0000256" key="3">
    <source>
        <dbReference type="PROSITE-ProRule" id="PRU00221"/>
    </source>
</evidence>
<dbReference type="Gene3D" id="2.130.10.10">
    <property type="entry name" value="YVTN repeat-like/Quinoprotein amine dehydrogenase"/>
    <property type="match status" value="3"/>
</dbReference>
<sequence length="1106" mass="125521">MIGRLKAYAQYLCEIPTGQEKSTFESGLTEFYTLILAFLAQGLKVYKSHALIRTTTAFWTAEKITTFELECEKLGNRIAEEARNCDRVLSVKDREVARKCKEHLENLLCQFDHLAIIDQSIYDIQSSLELDRLPAIDDAAFDSYAEARNSTCLDDTRVEILQKIEDWSTDANGHCVYWLSGGAGTGKSTISRTIAKRLNEHGRLGATFFFKRGEGARSSAKYLFATFAKQLAQRDPVIGTAVTSKLRRNRDLPSKSLRQQFDELIYSSVFELQQSRPEMPILIAVIDALDECEDESDIRTIIKIFSHYHSHGLHKLRIFVTSRPEIPIREEFSNLETSIYHDIILQKETEMSIKHDIRLFYHTELSAWSWKQTHLSPGWLGEEELHALVQLSVPLFISASTVCRFLKERKKTSPSDRLKALLDSKSRCQVIGLKSTYQPILDQYITDRDDEDREGAKDDFQTIIGTVIAVFEPISIRSVQKLFSEDLSEYSIRHVLDYFHSVLDIPAEVSDPIRPFHLSFHDFLMDPKQQDIWFGVKEAEIHYKLASNCLRLLSRHLHRNPCNLQHFGTRRDTVKQSIINRAIPAEVSYACRYWMVHLEKSKHTIQDDGPEHKFLKTKFAFWVEYLSWLGCVHSCIDMMRTMTISLRESSTQLLNLGVDAQRFLLQNCFILDVAPLQLYTSSLIFAPEHSLIKTSFKSQTPDNLVVNAPCIKTWSQELLKLEGHADFVWSIVFSPVGGKLASASRDKAIRIWDLSTGLELQKLEGHTTWVTSVAFSPDKNVLASASHDKTVRLWDLSERLELQKLEGHTTWVTNVAFSLDGKVLASTSYDKTIRLWDPLTGLELHKLEGHDDKVTGVAFSPDGKMLASASDDKTVRLWNSLTGLGRYRLEGHVDQVTSVAFSPDGKLLASASHDTTVRLWDSSTGLGLQKLEGHANVVTSVAFSLDGKLLASASYDKTIRLWSPLTIGLQLQELKGHTHWVRSISFSPDGTLLASASDDETIRLWDVVNGTELDNQRHTGGSCLVKFTQAPWQVTFDIYSFRVGAWRTSEENLSQHDLLYLEGSWAKCQEENLLWLPHDYRGVSSSSHGVLAVMSNYGIPTFIKRQ</sequence>
<dbReference type="SUPFAM" id="SSF52540">
    <property type="entry name" value="P-loop containing nucleoside triphosphate hydrolases"/>
    <property type="match status" value="1"/>
</dbReference>
<evidence type="ECO:0000259" key="4">
    <source>
        <dbReference type="Pfam" id="PF24883"/>
    </source>
</evidence>
<evidence type="ECO:0000256" key="2">
    <source>
        <dbReference type="ARBA" id="ARBA00022737"/>
    </source>
</evidence>
<feature type="repeat" description="WD" evidence="3">
    <location>
        <begin position="763"/>
        <end position="804"/>
    </location>
</feature>
<name>A0A9P4ITG8_9PEZI</name>
<dbReference type="InterPro" id="IPR015943">
    <property type="entry name" value="WD40/YVTN_repeat-like_dom_sf"/>
</dbReference>
<dbReference type="SMART" id="SM00320">
    <property type="entry name" value="WD40"/>
    <property type="match status" value="7"/>
</dbReference>
<dbReference type="OrthoDB" id="674604at2759"/>
<dbReference type="SUPFAM" id="SSF50978">
    <property type="entry name" value="WD40 repeat-like"/>
    <property type="match status" value="1"/>
</dbReference>
<gene>
    <name evidence="5" type="ORF">K461DRAFT_229781</name>
</gene>
<dbReference type="EMBL" id="ML996090">
    <property type="protein sequence ID" value="KAF2149707.1"/>
    <property type="molecule type" value="Genomic_DNA"/>
</dbReference>
<feature type="repeat" description="WD" evidence="3">
    <location>
        <begin position="889"/>
        <end position="930"/>
    </location>
</feature>